<sequence>MASTDVVDDLLPDGSFSPELELVVSWVRILIPVVKGHQDIRAEVRIFAHLHACDQPVLHIGVAVTMPEVSRTDARLALIVSDPLQPRSRSDPQMSTRLLDLLPSPLQLVLGQNLVILATQTLDRIAVPCAPWLLWQSTLGVEAVEL</sequence>
<protein>
    <submittedName>
        <fullName evidence="1">Uncharacterized protein</fullName>
    </submittedName>
</protein>
<evidence type="ECO:0000313" key="2">
    <source>
        <dbReference type="Proteomes" id="UP000539111"/>
    </source>
</evidence>
<reference evidence="1 2" key="1">
    <citation type="submission" date="2020-07" db="EMBL/GenBank/DDBJ databases">
        <title>Sequencing the genomes of 1000 actinobacteria strains.</title>
        <authorList>
            <person name="Klenk H.-P."/>
        </authorList>
    </citation>
    <scope>NUCLEOTIDE SEQUENCE [LARGE SCALE GENOMIC DNA]</scope>
    <source>
        <strain evidence="1 2">DSM 26341</strain>
    </source>
</reference>
<dbReference type="Proteomes" id="UP000539111">
    <property type="component" value="Unassembled WGS sequence"/>
</dbReference>
<dbReference type="EMBL" id="JACBZP010000001">
    <property type="protein sequence ID" value="NYI66095.1"/>
    <property type="molecule type" value="Genomic_DNA"/>
</dbReference>
<dbReference type="RefSeq" id="WP_179425219.1">
    <property type="nucleotide sequence ID" value="NZ_JACBZP010000001.1"/>
</dbReference>
<gene>
    <name evidence="1" type="ORF">BJY26_000401</name>
</gene>
<evidence type="ECO:0000313" key="1">
    <source>
        <dbReference type="EMBL" id="NYI66095.1"/>
    </source>
</evidence>
<comment type="caution">
    <text evidence="1">The sequence shown here is derived from an EMBL/GenBank/DDBJ whole genome shotgun (WGS) entry which is preliminary data.</text>
</comment>
<accession>A0A7Z0AA02</accession>
<keyword evidence="2" id="KW-1185">Reference proteome</keyword>
<name>A0A7Z0AA02_9MICO</name>
<proteinExistence type="predicted"/>
<dbReference type="AlphaFoldDB" id="A0A7Z0AA02"/>
<organism evidence="1 2">
    <name type="scientific">Spelaeicoccus albus</name>
    <dbReference type="NCBI Taxonomy" id="1280376"/>
    <lineage>
        <taxon>Bacteria</taxon>
        <taxon>Bacillati</taxon>
        <taxon>Actinomycetota</taxon>
        <taxon>Actinomycetes</taxon>
        <taxon>Micrococcales</taxon>
        <taxon>Brevibacteriaceae</taxon>
        <taxon>Spelaeicoccus</taxon>
    </lineage>
</organism>